<dbReference type="EMBL" id="JASNQZ010000008">
    <property type="protein sequence ID" value="KAL0953610.1"/>
    <property type="molecule type" value="Genomic_DNA"/>
</dbReference>
<evidence type="ECO:0000313" key="1">
    <source>
        <dbReference type="EMBL" id="KAL0953610.1"/>
    </source>
</evidence>
<dbReference type="Proteomes" id="UP001556367">
    <property type="component" value="Unassembled WGS sequence"/>
</dbReference>
<name>A0ABR3JDP4_9AGAR</name>
<evidence type="ECO:0000313" key="2">
    <source>
        <dbReference type="Proteomes" id="UP001556367"/>
    </source>
</evidence>
<comment type="caution">
    <text evidence="1">The sequence shown here is derived from an EMBL/GenBank/DDBJ whole genome shotgun (WGS) entry which is preliminary data.</text>
</comment>
<keyword evidence="2" id="KW-1185">Reference proteome</keyword>
<sequence length="396" mass="44902">MDFQPLPSKLAEFMHMNSPVMDPILDYLSPADIVHYSQTSVGSNEAVNGYIFRAFSLERTLLPFFPSLDQYDSFRDLQERTGVLISGSTALSFFERAPPYTADSDLDLYVEQTYAHDVGSWLLTQTDYKFAPGKYQDASFEKNLNATISPVSAAKLLAVDSLTVYHMRGVCGVFDFKADDGRKIQLIVAKRAPLDIILNFHSSVVMNIIGYEFAYCLFPKATLQQRISMICSTAGPHQQAARDKYTARGWRMIASADELTYTERPCFEDGLRYVGDPDCWAIPLADAARRGFKVDRMHSNCALITYDNAGIKVSFDVVECSALRHNFTLEPSMWKTYKDILVHAARFVDHERQELGLYDDEISEMFVTAHRFNHKYDQLLKFYSCGVAPSPWYSSP</sequence>
<reference evidence="2" key="1">
    <citation type="submission" date="2024-06" db="EMBL/GenBank/DDBJ databases">
        <title>Multi-omics analyses provide insights into the biosynthesis of the anticancer antibiotic pleurotin in Hohenbuehelia grisea.</title>
        <authorList>
            <person name="Weaver J.A."/>
            <person name="Alberti F."/>
        </authorList>
    </citation>
    <scope>NUCLEOTIDE SEQUENCE [LARGE SCALE GENOMIC DNA]</scope>
    <source>
        <strain evidence="2">T-177</strain>
    </source>
</reference>
<gene>
    <name evidence="1" type="ORF">HGRIS_004818</name>
</gene>
<protein>
    <submittedName>
        <fullName evidence="1">Uncharacterized protein</fullName>
    </submittedName>
</protein>
<organism evidence="1 2">
    <name type="scientific">Hohenbuehelia grisea</name>
    <dbReference type="NCBI Taxonomy" id="104357"/>
    <lineage>
        <taxon>Eukaryota</taxon>
        <taxon>Fungi</taxon>
        <taxon>Dikarya</taxon>
        <taxon>Basidiomycota</taxon>
        <taxon>Agaricomycotina</taxon>
        <taxon>Agaricomycetes</taxon>
        <taxon>Agaricomycetidae</taxon>
        <taxon>Agaricales</taxon>
        <taxon>Pleurotineae</taxon>
        <taxon>Pleurotaceae</taxon>
        <taxon>Hohenbuehelia</taxon>
    </lineage>
</organism>
<accession>A0ABR3JDP4</accession>
<proteinExistence type="predicted"/>